<dbReference type="SUPFAM" id="SSF52218">
    <property type="entry name" value="Flavoproteins"/>
    <property type="match status" value="1"/>
</dbReference>
<reference evidence="4 5" key="1">
    <citation type="submission" date="2023-10" db="EMBL/GenBank/DDBJ databases">
        <title>Complete Genome Sequence of Limnobacter thiooxidans CS-K2T, Isolated from freshwater lake sediments in Bavaria, Germany.</title>
        <authorList>
            <person name="Naruki M."/>
            <person name="Watanabe A."/>
            <person name="Warashina T."/>
            <person name="Morita T."/>
            <person name="Arakawa K."/>
        </authorList>
    </citation>
    <scope>NUCLEOTIDE SEQUENCE [LARGE SCALE GENOMIC DNA]</scope>
    <source>
        <strain evidence="4 5">CS-K2</strain>
    </source>
</reference>
<evidence type="ECO:0000313" key="5">
    <source>
        <dbReference type="Proteomes" id="UP001329151"/>
    </source>
</evidence>
<proteinExistence type="inferred from homology"/>
<dbReference type="Proteomes" id="UP001329151">
    <property type="component" value="Chromosome"/>
</dbReference>
<protein>
    <submittedName>
        <fullName evidence="4">NAD(P)H-dependent oxidoreductase</fullName>
    </submittedName>
</protein>
<dbReference type="EMBL" id="AP028947">
    <property type="protein sequence ID" value="BET27072.1"/>
    <property type="molecule type" value="Genomic_DNA"/>
</dbReference>
<evidence type="ECO:0000259" key="3">
    <source>
        <dbReference type="Pfam" id="PF02525"/>
    </source>
</evidence>
<accession>A0AA86MJ53</accession>
<evidence type="ECO:0000256" key="1">
    <source>
        <dbReference type="ARBA" id="ARBA00006252"/>
    </source>
</evidence>
<dbReference type="PANTHER" id="PTHR10204">
    <property type="entry name" value="NAD P H OXIDOREDUCTASE-RELATED"/>
    <property type="match status" value="1"/>
</dbReference>
<dbReference type="AlphaFoldDB" id="A0AA86MJ53"/>
<dbReference type="InterPro" id="IPR029039">
    <property type="entry name" value="Flavoprotein-like_sf"/>
</dbReference>
<dbReference type="GO" id="GO:0003955">
    <property type="term" value="F:NAD(P)H dehydrogenase (quinone) activity"/>
    <property type="evidence" value="ECO:0007669"/>
    <property type="project" value="TreeGrafter"/>
</dbReference>
<dbReference type="Gene3D" id="3.40.50.360">
    <property type="match status" value="1"/>
</dbReference>
<dbReference type="GO" id="GO:0005829">
    <property type="term" value="C:cytosol"/>
    <property type="evidence" value="ECO:0007669"/>
    <property type="project" value="TreeGrafter"/>
</dbReference>
<dbReference type="PANTHER" id="PTHR10204:SF34">
    <property type="entry name" value="NAD(P)H DEHYDROGENASE [QUINONE] 1 ISOFORM 1"/>
    <property type="match status" value="1"/>
</dbReference>
<dbReference type="InterPro" id="IPR003680">
    <property type="entry name" value="Flavodoxin_fold"/>
</dbReference>
<dbReference type="KEGG" id="lto:RGQ30_25730"/>
<dbReference type="InterPro" id="IPR051545">
    <property type="entry name" value="NAD(P)H_dehydrogenase_qn"/>
</dbReference>
<dbReference type="RefSeq" id="WP_130557816.1">
    <property type="nucleotide sequence ID" value="NZ_AP028947.1"/>
</dbReference>
<gene>
    <name evidence="4" type="ORF">RGQ30_25730</name>
</gene>
<name>A0AA86MJ53_9BURK</name>
<keyword evidence="5" id="KW-1185">Reference proteome</keyword>
<organism evidence="4 5">
    <name type="scientific">Limnobacter thiooxidans</name>
    <dbReference type="NCBI Taxonomy" id="131080"/>
    <lineage>
        <taxon>Bacteria</taxon>
        <taxon>Pseudomonadati</taxon>
        <taxon>Pseudomonadota</taxon>
        <taxon>Betaproteobacteria</taxon>
        <taxon>Burkholderiales</taxon>
        <taxon>Burkholderiaceae</taxon>
        <taxon>Limnobacter</taxon>
    </lineage>
</organism>
<sequence length="233" mass="26400">MNVLIVHAHPEPQSFCSAMVSRMRDRFESQGHSVTVSDLYAKQFNPVASAADFQDRNNPDYLVYALEQRHAQKNNTLPADIAEELALLNQCDLLILNFPLYWFSLPAILKGWIDRVFLSGVVYGGRNFYDRGLMKGKRAWLTFTLGGREHMFGDDAIHGDLDTMLRPVLRGSLGYAGFDVLKPFAAYHVPYISQEARVEMMEQLDAAVDGLAERELLPYPSLDNFDPQMNPLK</sequence>
<feature type="domain" description="Flavodoxin-like fold" evidence="3">
    <location>
        <begin position="1"/>
        <end position="206"/>
    </location>
</feature>
<evidence type="ECO:0000313" key="4">
    <source>
        <dbReference type="EMBL" id="BET27072.1"/>
    </source>
</evidence>
<keyword evidence="2" id="KW-0560">Oxidoreductase</keyword>
<dbReference type="Pfam" id="PF02525">
    <property type="entry name" value="Flavodoxin_2"/>
    <property type="match status" value="1"/>
</dbReference>
<comment type="similarity">
    <text evidence="1">Belongs to the NAD(P)H dehydrogenase (quinone) family.</text>
</comment>
<evidence type="ECO:0000256" key="2">
    <source>
        <dbReference type="ARBA" id="ARBA00023002"/>
    </source>
</evidence>